<dbReference type="GO" id="GO:0009306">
    <property type="term" value="P:protein secretion"/>
    <property type="evidence" value="ECO:0007669"/>
    <property type="project" value="InterPro"/>
</dbReference>
<accession>A0A3N1HFX0</accession>
<dbReference type="OrthoDB" id="140937at2"/>
<dbReference type="Proteomes" id="UP000268727">
    <property type="component" value="Unassembled WGS sequence"/>
</dbReference>
<dbReference type="RefSeq" id="WP_123748492.1">
    <property type="nucleotide sequence ID" value="NZ_RJKM01000001.1"/>
</dbReference>
<feature type="region of interest" description="Disordered" evidence="1">
    <location>
        <begin position="121"/>
        <end position="152"/>
    </location>
</feature>
<evidence type="ECO:0000313" key="3">
    <source>
        <dbReference type="EMBL" id="ROP41424.1"/>
    </source>
</evidence>
<keyword evidence="4" id="KW-1185">Reference proteome</keyword>
<organism evidence="3 4">
    <name type="scientific">Saccharothrix texasensis</name>
    <dbReference type="NCBI Taxonomy" id="103734"/>
    <lineage>
        <taxon>Bacteria</taxon>
        <taxon>Bacillati</taxon>
        <taxon>Actinomycetota</taxon>
        <taxon>Actinomycetes</taxon>
        <taxon>Pseudonocardiales</taxon>
        <taxon>Pseudonocardiaceae</taxon>
        <taxon>Saccharothrix</taxon>
    </lineage>
</organism>
<dbReference type="InterPro" id="IPR023346">
    <property type="entry name" value="Lysozyme-like_dom_sf"/>
</dbReference>
<dbReference type="SUPFAM" id="SSF53955">
    <property type="entry name" value="Lysozyme-like"/>
    <property type="match status" value="1"/>
</dbReference>
<feature type="compositionally biased region" description="Gly residues" evidence="1">
    <location>
        <begin position="249"/>
        <end position="270"/>
    </location>
</feature>
<sequence>MSTLSPEQIARHAHDAGFRGQDLTIAVAVALAESGGDTRAHNSTPPDDSYGLWQINMLGSMGPARRREFGLESNRELFDPAENARAANKISGDGRSWTPWSTYTNGAYKRHLDEARRGVEAMKRGGSGGGSGGGGSRGGSGGGSRGGSGGGGGFSVDLGVLRDYARRTRNSADDLTALGRRHVREVREIAEDSFGRIGKQSGFADALDNFGAALRKQVKAVAHNTDALATSASRSARAYKEQEDDIAGSLGGKAGGRTGGSGGISGGGEG</sequence>
<dbReference type="AlphaFoldDB" id="A0A3N1HFX0"/>
<proteinExistence type="predicted"/>
<reference evidence="3 4" key="1">
    <citation type="submission" date="2018-11" db="EMBL/GenBank/DDBJ databases">
        <title>Sequencing the genomes of 1000 actinobacteria strains.</title>
        <authorList>
            <person name="Klenk H.-P."/>
        </authorList>
    </citation>
    <scope>NUCLEOTIDE SEQUENCE [LARGE SCALE GENOMIC DNA]</scope>
    <source>
        <strain evidence="3 4">DSM 44231</strain>
    </source>
</reference>
<dbReference type="Gene3D" id="1.10.530.10">
    <property type="match status" value="1"/>
</dbReference>
<dbReference type="EMBL" id="RJKM01000001">
    <property type="protein sequence ID" value="ROP41424.1"/>
    <property type="molecule type" value="Genomic_DNA"/>
</dbReference>
<feature type="compositionally biased region" description="Gly residues" evidence="1">
    <location>
        <begin position="125"/>
        <end position="152"/>
    </location>
</feature>
<dbReference type="InterPro" id="IPR043992">
    <property type="entry name" value="SLT_3"/>
</dbReference>
<evidence type="ECO:0000259" key="2">
    <source>
        <dbReference type="Pfam" id="PF18896"/>
    </source>
</evidence>
<gene>
    <name evidence="3" type="ORF">EDD40_6853</name>
</gene>
<feature type="domain" description="Transglycosylase SLT" evidence="2">
    <location>
        <begin position="11"/>
        <end position="102"/>
    </location>
</feature>
<name>A0A3N1HFX0_9PSEU</name>
<dbReference type="InterPro" id="IPR022536">
    <property type="entry name" value="EspC"/>
</dbReference>
<feature type="region of interest" description="Disordered" evidence="1">
    <location>
        <begin position="231"/>
        <end position="270"/>
    </location>
</feature>
<protein>
    <submittedName>
        <fullName evidence="3">Transglycosylase-like protein with SLT domain</fullName>
    </submittedName>
</protein>
<dbReference type="Pfam" id="PF10824">
    <property type="entry name" value="T7SS_ESX_EspC"/>
    <property type="match status" value="1"/>
</dbReference>
<comment type="caution">
    <text evidence="3">The sequence shown here is derived from an EMBL/GenBank/DDBJ whole genome shotgun (WGS) entry which is preliminary data.</text>
</comment>
<evidence type="ECO:0000256" key="1">
    <source>
        <dbReference type="SAM" id="MobiDB-lite"/>
    </source>
</evidence>
<dbReference type="Pfam" id="PF18896">
    <property type="entry name" value="SLT_3"/>
    <property type="match status" value="1"/>
</dbReference>
<evidence type="ECO:0000313" key="4">
    <source>
        <dbReference type="Proteomes" id="UP000268727"/>
    </source>
</evidence>